<organism evidence="1 2">
    <name type="scientific">Nocardia camponoti</name>
    <dbReference type="NCBI Taxonomy" id="1616106"/>
    <lineage>
        <taxon>Bacteria</taxon>
        <taxon>Bacillati</taxon>
        <taxon>Actinomycetota</taxon>
        <taxon>Actinomycetes</taxon>
        <taxon>Mycobacteriales</taxon>
        <taxon>Nocardiaceae</taxon>
        <taxon>Nocardia</taxon>
    </lineage>
</organism>
<accession>A0A917V429</accession>
<dbReference type="EMBL" id="BMMW01000001">
    <property type="protein sequence ID" value="GGK34364.1"/>
    <property type="molecule type" value="Genomic_DNA"/>
</dbReference>
<dbReference type="Pfam" id="PF09957">
    <property type="entry name" value="VapB_antitoxin"/>
    <property type="match status" value="1"/>
</dbReference>
<sequence>MNIGDAKYGGGMATTVDIPDEVLAEALRLTGLTTKKAVINLAMSELVQGYRQREALTRLKRMDHNPFMTDEELAGEERK</sequence>
<protein>
    <recommendedName>
        <fullName evidence="3">Type II toxin-antitoxin system VapB family antitoxin</fullName>
    </recommendedName>
</protein>
<proteinExistence type="predicted"/>
<name>A0A917V429_9NOCA</name>
<evidence type="ECO:0000313" key="2">
    <source>
        <dbReference type="Proteomes" id="UP000612956"/>
    </source>
</evidence>
<comment type="caution">
    <text evidence="1">The sequence shown here is derived from an EMBL/GenBank/DDBJ whole genome shotgun (WGS) entry which is preliminary data.</text>
</comment>
<reference evidence="1" key="2">
    <citation type="submission" date="2020-09" db="EMBL/GenBank/DDBJ databases">
        <authorList>
            <person name="Sun Q."/>
            <person name="Zhou Y."/>
        </authorList>
    </citation>
    <scope>NUCLEOTIDE SEQUENCE</scope>
    <source>
        <strain evidence="1">CGMCC 4.7278</strain>
    </source>
</reference>
<reference evidence="1" key="1">
    <citation type="journal article" date="2014" name="Int. J. Syst. Evol. Microbiol.">
        <title>Complete genome sequence of Corynebacterium casei LMG S-19264T (=DSM 44701T), isolated from a smear-ripened cheese.</title>
        <authorList>
            <consortium name="US DOE Joint Genome Institute (JGI-PGF)"/>
            <person name="Walter F."/>
            <person name="Albersmeier A."/>
            <person name="Kalinowski J."/>
            <person name="Ruckert C."/>
        </authorList>
    </citation>
    <scope>NUCLEOTIDE SEQUENCE</scope>
    <source>
        <strain evidence="1">CGMCC 4.7278</strain>
    </source>
</reference>
<dbReference type="AlphaFoldDB" id="A0A917V429"/>
<evidence type="ECO:0008006" key="3">
    <source>
        <dbReference type="Google" id="ProtNLM"/>
    </source>
</evidence>
<gene>
    <name evidence="1" type="ORF">GCM10011591_02630</name>
</gene>
<keyword evidence="2" id="KW-1185">Reference proteome</keyword>
<evidence type="ECO:0000313" key="1">
    <source>
        <dbReference type="EMBL" id="GGK34364.1"/>
    </source>
</evidence>
<dbReference type="InterPro" id="IPR019239">
    <property type="entry name" value="VapB_antitoxin"/>
</dbReference>
<dbReference type="Proteomes" id="UP000612956">
    <property type="component" value="Unassembled WGS sequence"/>
</dbReference>